<evidence type="ECO:0000256" key="4">
    <source>
        <dbReference type="ARBA" id="ARBA00023128"/>
    </source>
</evidence>
<dbReference type="InterPro" id="IPR012677">
    <property type="entry name" value="Nucleotide-bd_a/b_plait_sf"/>
</dbReference>
<dbReference type="SUPFAM" id="SSF54189">
    <property type="entry name" value="Ribosomal proteins S24e, L23 and L15e"/>
    <property type="match status" value="1"/>
</dbReference>
<evidence type="ECO:0000256" key="5">
    <source>
        <dbReference type="ARBA" id="ARBA00023274"/>
    </source>
</evidence>
<comment type="subunit">
    <text evidence="6">Component of the mitochondrial ribosome large subunit (39S) which comprises a 16S rRNA and about 50 distinct proteins.</text>
</comment>
<comment type="subcellular location">
    <subcellularLocation>
        <location evidence="1">Mitochondrion</location>
    </subcellularLocation>
</comment>
<feature type="region of interest" description="Disordered" evidence="9">
    <location>
        <begin position="119"/>
        <end position="140"/>
    </location>
</feature>
<protein>
    <recommendedName>
        <fullName evidence="7">Large ribosomal subunit protein uL23m</fullName>
    </recommendedName>
    <alternativeName>
        <fullName evidence="8">39S ribosomal protein L23, mitochondrial</fullName>
    </alternativeName>
</protein>
<dbReference type="InterPro" id="IPR013025">
    <property type="entry name" value="Ribosomal_uL23-like"/>
</dbReference>
<dbReference type="EMBL" id="JBJJXI010000019">
    <property type="protein sequence ID" value="KAL3405977.1"/>
    <property type="molecule type" value="Genomic_DNA"/>
</dbReference>
<dbReference type="GO" id="GO:1990904">
    <property type="term" value="C:ribonucleoprotein complex"/>
    <property type="evidence" value="ECO:0007669"/>
    <property type="project" value="UniProtKB-KW"/>
</dbReference>
<evidence type="ECO:0000256" key="6">
    <source>
        <dbReference type="ARBA" id="ARBA00038782"/>
    </source>
</evidence>
<evidence type="ECO:0000313" key="10">
    <source>
        <dbReference type="EMBL" id="KAL3405977.1"/>
    </source>
</evidence>
<dbReference type="GO" id="GO:0005739">
    <property type="term" value="C:mitochondrion"/>
    <property type="evidence" value="ECO:0007669"/>
    <property type="project" value="UniProtKB-SubCell"/>
</dbReference>
<sequence>MSTRWYPIYQKGNPQLRVFLPNFWLKLVKPELKHKPNVVEFHCSMEMTKEDVKNYIEKIYKVPVVKVNTRIALGKCERSELGYVVKRDDVKHAYVTLPRYEKFEYPKLFDNENRLKEKEKDDKSYKEATSEHKNEMDKLNKTTPGYSPWFTI</sequence>
<dbReference type="GO" id="GO:0005840">
    <property type="term" value="C:ribosome"/>
    <property type="evidence" value="ECO:0007669"/>
    <property type="project" value="UniProtKB-KW"/>
</dbReference>
<dbReference type="AlphaFoldDB" id="A0ABD2XL57"/>
<reference evidence="10 11" key="1">
    <citation type="journal article" date="2024" name="bioRxiv">
        <title>A reference genome for Trichogramma kaykai: A tiny desert-dwelling parasitoid wasp with competing sex-ratio distorters.</title>
        <authorList>
            <person name="Culotta J."/>
            <person name="Lindsey A.R."/>
        </authorList>
    </citation>
    <scope>NUCLEOTIDE SEQUENCE [LARGE SCALE GENOMIC DNA]</scope>
    <source>
        <strain evidence="10 11">KSX58</strain>
    </source>
</reference>
<keyword evidence="5" id="KW-0687">Ribonucleoprotein</keyword>
<evidence type="ECO:0000256" key="9">
    <source>
        <dbReference type="SAM" id="MobiDB-lite"/>
    </source>
</evidence>
<keyword evidence="11" id="KW-1185">Reference proteome</keyword>
<comment type="similarity">
    <text evidence="2">Belongs to the universal ribosomal protein uL23 family.</text>
</comment>
<keyword evidence="4" id="KW-0496">Mitochondrion</keyword>
<dbReference type="Proteomes" id="UP001627154">
    <property type="component" value="Unassembled WGS sequence"/>
</dbReference>
<name>A0ABD2XL57_9HYME</name>
<accession>A0ABD2XL57</accession>
<gene>
    <name evidence="10" type="ORF">TKK_001386</name>
</gene>
<evidence type="ECO:0000313" key="11">
    <source>
        <dbReference type="Proteomes" id="UP001627154"/>
    </source>
</evidence>
<evidence type="ECO:0000256" key="3">
    <source>
        <dbReference type="ARBA" id="ARBA00022980"/>
    </source>
</evidence>
<organism evidence="10 11">
    <name type="scientific">Trichogramma kaykai</name>
    <dbReference type="NCBI Taxonomy" id="54128"/>
    <lineage>
        <taxon>Eukaryota</taxon>
        <taxon>Metazoa</taxon>
        <taxon>Ecdysozoa</taxon>
        <taxon>Arthropoda</taxon>
        <taxon>Hexapoda</taxon>
        <taxon>Insecta</taxon>
        <taxon>Pterygota</taxon>
        <taxon>Neoptera</taxon>
        <taxon>Endopterygota</taxon>
        <taxon>Hymenoptera</taxon>
        <taxon>Apocrita</taxon>
        <taxon>Proctotrupomorpha</taxon>
        <taxon>Chalcidoidea</taxon>
        <taxon>Trichogrammatidae</taxon>
        <taxon>Trichogramma</taxon>
    </lineage>
</organism>
<evidence type="ECO:0000256" key="1">
    <source>
        <dbReference type="ARBA" id="ARBA00004173"/>
    </source>
</evidence>
<proteinExistence type="inferred from homology"/>
<dbReference type="PANTHER" id="PTHR12059">
    <property type="entry name" value="RIBOSOMAL PROTEIN L23-RELATED"/>
    <property type="match status" value="1"/>
</dbReference>
<evidence type="ECO:0000256" key="7">
    <source>
        <dbReference type="ARBA" id="ARBA00039977"/>
    </source>
</evidence>
<dbReference type="FunFam" id="3.30.70.330:FF:000284">
    <property type="entry name" value="39S ribosomal protein L23, mitochondrial"/>
    <property type="match status" value="1"/>
</dbReference>
<comment type="caution">
    <text evidence="10">The sequence shown here is derived from an EMBL/GenBank/DDBJ whole genome shotgun (WGS) entry which is preliminary data.</text>
</comment>
<dbReference type="Gene3D" id="3.30.70.330">
    <property type="match status" value="1"/>
</dbReference>
<dbReference type="Pfam" id="PF00276">
    <property type="entry name" value="Ribosomal_L23"/>
    <property type="match status" value="1"/>
</dbReference>
<keyword evidence="3" id="KW-0689">Ribosomal protein</keyword>
<dbReference type="PANTHER" id="PTHR12059:SF5">
    <property type="entry name" value="LARGE RIBOSOMAL SUBUNIT PROTEIN UL23M"/>
    <property type="match status" value="1"/>
</dbReference>
<evidence type="ECO:0000256" key="2">
    <source>
        <dbReference type="ARBA" id="ARBA00006700"/>
    </source>
</evidence>
<dbReference type="InterPro" id="IPR012678">
    <property type="entry name" value="Ribosomal_uL23/eL15/eS24_sf"/>
</dbReference>
<evidence type="ECO:0000256" key="8">
    <source>
        <dbReference type="ARBA" id="ARBA00041375"/>
    </source>
</evidence>